<proteinExistence type="predicted"/>
<dbReference type="InterPro" id="IPR003172">
    <property type="entry name" value="ML_dom"/>
</dbReference>
<evidence type="ECO:0000313" key="5">
    <source>
        <dbReference type="Proteomes" id="UP000022910"/>
    </source>
</evidence>
<keyword evidence="2" id="KW-0732">Signal</keyword>
<dbReference type="SMART" id="SM00737">
    <property type="entry name" value="ML"/>
    <property type="match status" value="1"/>
</dbReference>
<evidence type="ECO:0000256" key="2">
    <source>
        <dbReference type="SAM" id="SignalP"/>
    </source>
</evidence>
<dbReference type="OrthoDB" id="2333638at2759"/>
<gene>
    <name evidence="4" type="ORF">RirG_195960</name>
</gene>
<evidence type="ECO:0000259" key="3">
    <source>
        <dbReference type="SMART" id="SM00737"/>
    </source>
</evidence>
<accession>A0A015JUA3</accession>
<feature type="domain" description="MD-2-related lipid-recognition" evidence="3">
    <location>
        <begin position="26"/>
        <end position="146"/>
    </location>
</feature>
<keyword evidence="5" id="KW-1185">Reference proteome</keyword>
<dbReference type="HOGENOM" id="CLU_139910_0_0_1"/>
<dbReference type="AlphaFoldDB" id="A0A015JUA3"/>
<name>A0A015JUA3_RHIIW</name>
<dbReference type="SUPFAM" id="SSF81296">
    <property type="entry name" value="E set domains"/>
    <property type="match status" value="1"/>
</dbReference>
<evidence type="ECO:0000313" key="4">
    <source>
        <dbReference type="EMBL" id="EXX58654.1"/>
    </source>
</evidence>
<feature type="chain" id="PRO_5001475626" description="Phosphatidylglycerol/phosphatidylinositol transfer protein" evidence="2">
    <location>
        <begin position="24"/>
        <end position="152"/>
    </location>
</feature>
<reference evidence="4 5" key="1">
    <citation type="submission" date="2014-02" db="EMBL/GenBank/DDBJ databases">
        <title>Single nucleus genome sequencing reveals high similarity among nuclei of an endomycorrhizal fungus.</title>
        <authorList>
            <person name="Lin K."/>
            <person name="Geurts R."/>
            <person name="Zhang Z."/>
            <person name="Limpens E."/>
            <person name="Saunders D.G."/>
            <person name="Mu D."/>
            <person name="Pang E."/>
            <person name="Cao H."/>
            <person name="Cha H."/>
            <person name="Lin T."/>
            <person name="Zhou Q."/>
            <person name="Shang Y."/>
            <person name="Li Y."/>
            <person name="Ivanov S."/>
            <person name="Sharma T."/>
            <person name="Velzen R.V."/>
            <person name="Ruijter N.D."/>
            <person name="Aanen D.K."/>
            <person name="Win J."/>
            <person name="Kamoun S."/>
            <person name="Bisseling T."/>
            <person name="Huang S."/>
        </authorList>
    </citation>
    <scope>NUCLEOTIDE SEQUENCE [LARGE SCALE GENOMIC DNA]</scope>
    <source>
        <strain evidence="5">DAOM197198w</strain>
    </source>
</reference>
<dbReference type="EMBL" id="JEMT01026645">
    <property type="protein sequence ID" value="EXX58654.1"/>
    <property type="molecule type" value="Genomic_DNA"/>
</dbReference>
<protein>
    <recommendedName>
        <fullName evidence="1">Phosphatidylglycerol/phosphatidylinositol transfer protein</fullName>
    </recommendedName>
</protein>
<comment type="caution">
    <text evidence="4">The sequence shown here is derived from an EMBL/GenBank/DDBJ whole genome shotgun (WGS) entry which is preliminary data.</text>
</comment>
<feature type="signal peptide" evidence="2">
    <location>
        <begin position="1"/>
        <end position="23"/>
    </location>
</feature>
<evidence type="ECO:0000256" key="1">
    <source>
        <dbReference type="ARBA" id="ARBA00016056"/>
    </source>
</evidence>
<dbReference type="Proteomes" id="UP000022910">
    <property type="component" value="Unassembled WGS sequence"/>
</dbReference>
<dbReference type="InterPro" id="IPR014756">
    <property type="entry name" value="Ig_E-set"/>
</dbReference>
<sequence length="152" mass="17091">MKTDIIKHLIFLIILASLLTANALQFSQCSGYYPNPANVSLLPDPPIFGQSAEIFISTIAYTTIEVSAYVNILMSNPNWDFPLIYKQKICMDKFIHQTCSKSDIYYSFDYKFTYNLGNQTSALKIDIVAKLVNPDNNILSCINGTVTIQAPY</sequence>
<dbReference type="Pfam" id="PF02221">
    <property type="entry name" value="E1_DerP2_DerF2"/>
    <property type="match status" value="1"/>
</dbReference>
<organism evidence="4 5">
    <name type="scientific">Rhizophagus irregularis (strain DAOM 197198w)</name>
    <name type="common">Glomus intraradices</name>
    <dbReference type="NCBI Taxonomy" id="1432141"/>
    <lineage>
        <taxon>Eukaryota</taxon>
        <taxon>Fungi</taxon>
        <taxon>Fungi incertae sedis</taxon>
        <taxon>Mucoromycota</taxon>
        <taxon>Glomeromycotina</taxon>
        <taxon>Glomeromycetes</taxon>
        <taxon>Glomerales</taxon>
        <taxon>Glomeraceae</taxon>
        <taxon>Rhizophagus</taxon>
    </lineage>
</organism>